<evidence type="ECO:0000313" key="2">
    <source>
        <dbReference type="Proteomes" id="UP000266292"/>
    </source>
</evidence>
<accession>A0A1X9YPM9</accession>
<dbReference type="AlphaFoldDB" id="A0A1X9YPM9"/>
<name>A0A1X9YPM9_9BACT</name>
<organism evidence="1 2">
    <name type="scientific">Pontibacter actiniarum</name>
    <dbReference type="NCBI Taxonomy" id="323450"/>
    <lineage>
        <taxon>Bacteria</taxon>
        <taxon>Pseudomonadati</taxon>
        <taxon>Bacteroidota</taxon>
        <taxon>Cytophagia</taxon>
        <taxon>Cytophagales</taxon>
        <taxon>Hymenobacteraceae</taxon>
        <taxon>Pontibacter</taxon>
    </lineage>
</organism>
<keyword evidence="2" id="KW-1185">Reference proteome</keyword>
<evidence type="ECO:0000313" key="1">
    <source>
        <dbReference type="EMBL" id="ARS34856.1"/>
    </source>
</evidence>
<sequence>MLYPPKGTHFIYIWITNNYILKRKNYSVRAWFLMFASTKQDIHLNATAIRETEGEFYDRGFFIPAIDA</sequence>
<dbReference type="Proteomes" id="UP000266292">
    <property type="component" value="Chromosome"/>
</dbReference>
<dbReference type="KEGG" id="pact:CA264_05050"/>
<reference evidence="2" key="1">
    <citation type="submission" date="2017-05" db="EMBL/GenBank/DDBJ databases">
        <authorList>
            <person name="Ray J."/>
            <person name="Price M."/>
            <person name="Deutschbauer A."/>
        </authorList>
    </citation>
    <scope>NUCLEOTIDE SEQUENCE [LARGE SCALE GENOMIC DNA]</scope>
    <source>
        <strain evidence="2">DSM 19842</strain>
    </source>
</reference>
<gene>
    <name evidence="1" type="ORF">CA264_05050</name>
</gene>
<dbReference type="EMBL" id="CP021235">
    <property type="protein sequence ID" value="ARS34856.1"/>
    <property type="molecule type" value="Genomic_DNA"/>
</dbReference>
<proteinExistence type="predicted"/>
<dbReference type="RefSeq" id="WP_025605153.1">
    <property type="nucleotide sequence ID" value="NZ_CP021235.1"/>
</dbReference>
<protein>
    <submittedName>
        <fullName evidence="1">Uncharacterized protein</fullName>
    </submittedName>
</protein>